<dbReference type="PANTHER" id="PTHR24189:SF63">
    <property type="entry name" value="ANKYRIN"/>
    <property type="match status" value="1"/>
</dbReference>
<gene>
    <name evidence="4" type="primary">ANKRD61</name>
</gene>
<dbReference type="InterPro" id="IPR036770">
    <property type="entry name" value="Ankyrin_rpt-contain_sf"/>
</dbReference>
<evidence type="ECO:0000256" key="2">
    <source>
        <dbReference type="ARBA" id="ARBA00023043"/>
    </source>
</evidence>
<name>A0A8C2TR39_COTJA</name>
<feature type="repeat" description="ANK" evidence="3">
    <location>
        <begin position="192"/>
        <end position="234"/>
    </location>
</feature>
<dbReference type="GO" id="GO:0005654">
    <property type="term" value="C:nucleoplasm"/>
    <property type="evidence" value="ECO:0007669"/>
    <property type="project" value="Ensembl"/>
</dbReference>
<keyword evidence="1" id="KW-0677">Repeat</keyword>
<accession>A0A8C2TR39</accession>
<dbReference type="InterPro" id="IPR050745">
    <property type="entry name" value="Multifunctional_regulatory"/>
</dbReference>
<reference evidence="4" key="3">
    <citation type="submission" date="2025-09" db="UniProtKB">
        <authorList>
            <consortium name="Ensembl"/>
        </authorList>
    </citation>
    <scope>IDENTIFICATION</scope>
</reference>
<keyword evidence="2 3" id="KW-0040">ANK repeat</keyword>
<reference evidence="4" key="2">
    <citation type="submission" date="2025-08" db="UniProtKB">
        <authorList>
            <consortium name="Ensembl"/>
        </authorList>
    </citation>
    <scope>IDENTIFICATION</scope>
</reference>
<evidence type="ECO:0000313" key="5">
    <source>
        <dbReference type="Proteomes" id="UP000694412"/>
    </source>
</evidence>
<dbReference type="PROSITE" id="PS50297">
    <property type="entry name" value="ANK_REP_REGION"/>
    <property type="match status" value="2"/>
</dbReference>
<keyword evidence="5" id="KW-1185">Reference proteome</keyword>
<feature type="repeat" description="ANK" evidence="3">
    <location>
        <begin position="158"/>
        <end position="190"/>
    </location>
</feature>
<sequence length="386" mass="42967">MISASNKANNRSLPSDFKTSACFVILLKRSTEWRSYFTAVLEPVQNITKKGTAQREETKPFSSDYGSLLQKLHLPCLSVAVSWTACSPATACACPAQLHRVTQKSVSMLHNVKHQINPKMSHSKHDHLAHSSQQSDDAFPPTYILFEYCLNIKDTAKSGWMPLHRAAGSLNTEAIAALIASGANTNSTTATCGRTALHIAVCAASSKARRILGVNTDCISLLLSNGANVNIQDHEGRTPVHEACSGGRREIIDLLLEHKADMRSLTRDGQSPIFLFLQKRSHLKDRALMNKLLGFSYPLKLRDNQGHLPAGLLFSEFQMLKDSLLTLSQKLLSLEDICKITVRRIYGESNKYWLKTRLPAAVWNSLYSYQDMKVIRHLIKIHIISC</sequence>
<reference evidence="4" key="1">
    <citation type="submission" date="2015-11" db="EMBL/GenBank/DDBJ databases">
        <authorList>
            <consortium name="International Coturnix japonica Genome Analysis Consortium"/>
            <person name="Warren W."/>
            <person name="Burt D.W."/>
            <person name="Antin P.B."/>
            <person name="Lanford R."/>
            <person name="Gros J."/>
            <person name="Wilson R.K."/>
        </authorList>
    </citation>
    <scope>NUCLEOTIDE SEQUENCE [LARGE SCALE GENOMIC DNA]</scope>
</reference>
<protein>
    <submittedName>
        <fullName evidence="4">Ankyrin repeat domain 61</fullName>
    </submittedName>
</protein>
<evidence type="ECO:0000256" key="1">
    <source>
        <dbReference type="ARBA" id="ARBA00022737"/>
    </source>
</evidence>
<dbReference type="AlphaFoldDB" id="A0A8C2TR39"/>
<dbReference type="PANTHER" id="PTHR24189">
    <property type="entry name" value="MYOTROPHIN"/>
    <property type="match status" value="1"/>
</dbReference>
<organism evidence="4 5">
    <name type="scientific">Coturnix japonica</name>
    <name type="common">Japanese quail</name>
    <name type="synonym">Coturnix coturnix japonica</name>
    <dbReference type="NCBI Taxonomy" id="93934"/>
    <lineage>
        <taxon>Eukaryota</taxon>
        <taxon>Metazoa</taxon>
        <taxon>Chordata</taxon>
        <taxon>Craniata</taxon>
        <taxon>Vertebrata</taxon>
        <taxon>Euteleostomi</taxon>
        <taxon>Archelosauria</taxon>
        <taxon>Archosauria</taxon>
        <taxon>Dinosauria</taxon>
        <taxon>Saurischia</taxon>
        <taxon>Theropoda</taxon>
        <taxon>Coelurosauria</taxon>
        <taxon>Aves</taxon>
        <taxon>Neognathae</taxon>
        <taxon>Galloanserae</taxon>
        <taxon>Galliformes</taxon>
        <taxon>Phasianidae</taxon>
        <taxon>Perdicinae</taxon>
        <taxon>Coturnix</taxon>
    </lineage>
</organism>
<dbReference type="Pfam" id="PF12796">
    <property type="entry name" value="Ank_2"/>
    <property type="match status" value="2"/>
</dbReference>
<dbReference type="SMART" id="SM00248">
    <property type="entry name" value="ANK"/>
    <property type="match status" value="3"/>
</dbReference>
<dbReference type="InterPro" id="IPR002110">
    <property type="entry name" value="Ankyrin_rpt"/>
</dbReference>
<proteinExistence type="predicted"/>
<dbReference type="GeneTree" id="ENSGT00840000130004"/>
<dbReference type="SUPFAM" id="SSF48403">
    <property type="entry name" value="Ankyrin repeat"/>
    <property type="match status" value="1"/>
</dbReference>
<dbReference type="PROSITE" id="PS50088">
    <property type="entry name" value="ANK_REPEAT"/>
    <property type="match status" value="3"/>
</dbReference>
<feature type="repeat" description="ANK" evidence="3">
    <location>
        <begin position="235"/>
        <end position="267"/>
    </location>
</feature>
<dbReference type="Gene3D" id="1.25.40.20">
    <property type="entry name" value="Ankyrin repeat-containing domain"/>
    <property type="match status" value="2"/>
</dbReference>
<dbReference type="Ensembl" id="ENSCJPT00005023101.1">
    <property type="protein sequence ID" value="ENSCJPP00005016424.1"/>
    <property type="gene ID" value="ENSCJPG00005013503.1"/>
</dbReference>
<dbReference type="Proteomes" id="UP000694412">
    <property type="component" value="Chromosome 14"/>
</dbReference>
<evidence type="ECO:0000256" key="3">
    <source>
        <dbReference type="PROSITE-ProRule" id="PRU00023"/>
    </source>
</evidence>
<evidence type="ECO:0000313" key="4">
    <source>
        <dbReference type="Ensembl" id="ENSCJPP00005016424.1"/>
    </source>
</evidence>